<dbReference type="GO" id="GO:0090110">
    <property type="term" value="P:COPII-coated vesicle cargo loading"/>
    <property type="evidence" value="ECO:0007669"/>
    <property type="project" value="TreeGrafter"/>
</dbReference>
<reference evidence="13 14" key="1">
    <citation type="journal article" date="2020" name="Genome Biol. Evol.">
        <title>Comparative genomics of strictly vertically transmitted, feminizing microsporidia endosymbionts of amphipod crustaceans.</title>
        <authorList>
            <person name="Cormier A."/>
            <person name="Chebbi M.A."/>
            <person name="Giraud I."/>
            <person name="Wattier R."/>
            <person name="Teixeira M."/>
            <person name="Gilbert C."/>
            <person name="Rigaud T."/>
            <person name="Cordaux R."/>
        </authorList>
    </citation>
    <scope>NUCLEOTIDE SEQUENCE [LARGE SCALE GENOMIC DNA]</scope>
    <source>
        <strain evidence="13 14">Ou3-Ou53</strain>
    </source>
</reference>
<organism evidence="13 14">
    <name type="scientific">Nosema granulosis</name>
    <dbReference type="NCBI Taxonomy" id="83296"/>
    <lineage>
        <taxon>Eukaryota</taxon>
        <taxon>Fungi</taxon>
        <taxon>Fungi incertae sedis</taxon>
        <taxon>Microsporidia</taxon>
        <taxon>Nosematidae</taxon>
        <taxon>Nosema</taxon>
    </lineage>
</organism>
<evidence type="ECO:0000256" key="7">
    <source>
        <dbReference type="ARBA" id="ARBA00022737"/>
    </source>
</evidence>
<dbReference type="OrthoDB" id="542917at2759"/>
<dbReference type="EMBL" id="SBJO01000002">
    <property type="protein sequence ID" value="KAF9765027.1"/>
    <property type="molecule type" value="Genomic_DNA"/>
</dbReference>
<keyword evidence="5" id="KW-0813">Transport</keyword>
<evidence type="ECO:0000256" key="1">
    <source>
        <dbReference type="ARBA" id="ARBA00004240"/>
    </source>
</evidence>
<dbReference type="SUPFAM" id="SSF50978">
    <property type="entry name" value="WD40 repeat-like"/>
    <property type="match status" value="1"/>
</dbReference>
<keyword evidence="7" id="KW-0677">Repeat</keyword>
<name>A0A9P6H228_9MICR</name>
<feature type="compositionally biased region" description="Polar residues" evidence="12">
    <location>
        <begin position="594"/>
        <end position="637"/>
    </location>
</feature>
<feature type="region of interest" description="Disordered" evidence="12">
    <location>
        <begin position="666"/>
        <end position="735"/>
    </location>
</feature>
<feature type="region of interest" description="Disordered" evidence="12">
    <location>
        <begin position="561"/>
        <end position="654"/>
    </location>
</feature>
<dbReference type="InterPro" id="IPR015943">
    <property type="entry name" value="WD40/YVTN_repeat-like_dom_sf"/>
</dbReference>
<dbReference type="GO" id="GO:0070971">
    <property type="term" value="C:endoplasmic reticulum exit site"/>
    <property type="evidence" value="ECO:0007669"/>
    <property type="project" value="TreeGrafter"/>
</dbReference>
<dbReference type="GO" id="GO:0005198">
    <property type="term" value="F:structural molecule activity"/>
    <property type="evidence" value="ECO:0007669"/>
    <property type="project" value="TreeGrafter"/>
</dbReference>
<keyword evidence="10" id="KW-0653">Protein transport</keyword>
<evidence type="ECO:0000256" key="6">
    <source>
        <dbReference type="ARBA" id="ARBA00022574"/>
    </source>
</evidence>
<evidence type="ECO:0000256" key="4">
    <source>
        <dbReference type="ARBA" id="ARBA00021236"/>
    </source>
</evidence>
<sequence length="843" mass="94536">MKINKRCLSAFSKTKPLLALGTKSKLFDTTFSLTSELSIYNYQTHTHYPTLQLDRKFSKLLWCEKDEKSILATGHDNGVVSLYSTEDQLVLLANKNLLEKDVLGMDYNVSKNVLAAGSAGGKIIFWNLDKIDQQYKCDIPIRGNITCLSWNKKVSRILCAGTDDGRILVLDIRSKTVAMTLETPEVKIVSHVSWHPTNPTTIFASTNQLLSFNLSTDSMNIISTPTKGFDILDDSTLVSYSQEKVDYFDLDSHQPVFSSPHHFDFFDVSFSSRDPLFCISSSDGSTTLCGSPERFFRNDFKSSIFRNFIISKDAVSKINYPPLSNNAQDKDSILKKIYKDGKYSLDNSNRQEIGLLILNSVDTNLDEDILNLIKRDYTNLKGTVDLKFVVDLVKNCSDEKNTTSNNSLKEILLTVLFTGDYQSLVDLVSQWKIVVSTILFSDLSLDKAIEIFKKIDSKEPLLYLLTNQPEIYLSLESNNISPPSSIYEVHDFFCRFLPEMEKIQSLRIKSDNKYLEEFLEYSRDRGMEFEYLNSKNEDIVTDISNLTVCGSTQQETITRSSIPVSSVQNSRSIPNSIPKGIPSGRSIPKGIPTRSPTMPSCSIPNSRSIPKSIPNNTVPTKQLYSNPLNRSVSSLINKTVPPPPSKGIINTPSSGFITRPPSLYSCSSSGSTPNLNKKESVPTYGSIHTPNNNSIPNIPKPGRKPVPTTLSPSNTSIPKPGQKQTVTETASNPTTPVANFSQELLDIYENLKEQASKKNNLIIGNKIKDATRRFSIFLNLDKESLTKNVLYRISLLVQTFRDVEDKNLLKQSVRTIVEESIDLQENQCNIWIPAIYTLVQLVY</sequence>
<comment type="function">
    <text evidence="11">Component of the coat protein complex II (COPII) which promotes the formation of transport vesicles from the endoplasmic reticulum (ER). The coat has two main functions, the physical deformation of the endoplasmic reticulum membrane into vesicles and the selection of cargo molecules.</text>
</comment>
<dbReference type="Proteomes" id="UP000740883">
    <property type="component" value="Unassembled WGS sequence"/>
</dbReference>
<proteinExistence type="inferred from homology"/>
<comment type="caution">
    <text evidence="13">The sequence shown here is derived from an EMBL/GenBank/DDBJ whole genome shotgun (WGS) entry which is preliminary data.</text>
</comment>
<evidence type="ECO:0000256" key="12">
    <source>
        <dbReference type="SAM" id="MobiDB-lite"/>
    </source>
</evidence>
<evidence type="ECO:0000313" key="13">
    <source>
        <dbReference type="EMBL" id="KAF9765027.1"/>
    </source>
</evidence>
<dbReference type="InterPro" id="IPR036322">
    <property type="entry name" value="WD40_repeat_dom_sf"/>
</dbReference>
<protein>
    <recommendedName>
        <fullName evidence="4">Protein transport protein SEC31</fullName>
    </recommendedName>
    <alternativeName>
        <fullName evidence="3">Protein transport protein sec31</fullName>
    </alternativeName>
</protein>
<dbReference type="SMART" id="SM00320">
    <property type="entry name" value="WD40"/>
    <property type="match status" value="4"/>
</dbReference>
<feature type="compositionally biased region" description="Polar residues" evidence="12">
    <location>
        <begin position="708"/>
        <end position="735"/>
    </location>
</feature>
<keyword evidence="8" id="KW-0256">Endoplasmic reticulum</keyword>
<evidence type="ECO:0000256" key="3">
    <source>
        <dbReference type="ARBA" id="ARBA00013507"/>
    </source>
</evidence>
<dbReference type="PANTHER" id="PTHR13923">
    <property type="entry name" value="SEC31-RELATED PROTEIN"/>
    <property type="match status" value="1"/>
</dbReference>
<evidence type="ECO:0000313" key="14">
    <source>
        <dbReference type="Proteomes" id="UP000740883"/>
    </source>
</evidence>
<keyword evidence="9" id="KW-0931">ER-Golgi transport</keyword>
<dbReference type="PANTHER" id="PTHR13923:SF11">
    <property type="entry name" value="SECRETORY 31, ISOFORM D"/>
    <property type="match status" value="1"/>
</dbReference>
<evidence type="ECO:0000256" key="8">
    <source>
        <dbReference type="ARBA" id="ARBA00022824"/>
    </source>
</evidence>
<comment type="similarity">
    <text evidence="2">Belongs to the WD repeat SEC31 family.</text>
</comment>
<keyword evidence="14" id="KW-1185">Reference proteome</keyword>
<dbReference type="InterPro" id="IPR001680">
    <property type="entry name" value="WD40_rpt"/>
</dbReference>
<dbReference type="AlphaFoldDB" id="A0A9P6H228"/>
<evidence type="ECO:0000256" key="11">
    <source>
        <dbReference type="ARBA" id="ARBA00025471"/>
    </source>
</evidence>
<dbReference type="GO" id="GO:0015031">
    <property type="term" value="P:protein transport"/>
    <property type="evidence" value="ECO:0007669"/>
    <property type="project" value="UniProtKB-KW"/>
</dbReference>
<dbReference type="GO" id="GO:0007029">
    <property type="term" value="P:endoplasmic reticulum organization"/>
    <property type="evidence" value="ECO:0007669"/>
    <property type="project" value="TreeGrafter"/>
</dbReference>
<comment type="subcellular location">
    <subcellularLocation>
        <location evidence="1">Endoplasmic reticulum</location>
    </subcellularLocation>
</comment>
<evidence type="ECO:0000256" key="9">
    <source>
        <dbReference type="ARBA" id="ARBA00022892"/>
    </source>
</evidence>
<gene>
    <name evidence="13" type="primary">sec31</name>
    <name evidence="13" type="ORF">NGRA_0047</name>
</gene>
<keyword evidence="6" id="KW-0853">WD repeat</keyword>
<dbReference type="InterPro" id="IPR040251">
    <property type="entry name" value="SEC31-like"/>
</dbReference>
<dbReference type="Gene3D" id="2.130.10.10">
    <property type="entry name" value="YVTN repeat-like/Quinoprotein amine dehydrogenase"/>
    <property type="match status" value="1"/>
</dbReference>
<evidence type="ECO:0000256" key="10">
    <source>
        <dbReference type="ARBA" id="ARBA00022927"/>
    </source>
</evidence>
<feature type="compositionally biased region" description="Polar residues" evidence="12">
    <location>
        <begin position="561"/>
        <end position="575"/>
    </location>
</feature>
<evidence type="ECO:0000256" key="5">
    <source>
        <dbReference type="ARBA" id="ARBA00022448"/>
    </source>
</evidence>
<dbReference type="GO" id="GO:0030127">
    <property type="term" value="C:COPII vesicle coat"/>
    <property type="evidence" value="ECO:0007669"/>
    <property type="project" value="TreeGrafter"/>
</dbReference>
<evidence type="ECO:0000256" key="2">
    <source>
        <dbReference type="ARBA" id="ARBA00009358"/>
    </source>
</evidence>
<accession>A0A9P6H228</accession>